<gene>
    <name evidence="2" type="ORF">PS273GM_07055</name>
</gene>
<dbReference type="Proteomes" id="UP000077787">
    <property type="component" value="Chromosome"/>
</dbReference>
<feature type="region of interest" description="Disordered" evidence="1">
    <location>
        <begin position="35"/>
        <end position="64"/>
    </location>
</feature>
<dbReference type="EMBL" id="CP015641">
    <property type="protein sequence ID" value="ANF24927.1"/>
    <property type="molecule type" value="Genomic_DNA"/>
</dbReference>
<proteinExistence type="predicted"/>
<protein>
    <submittedName>
        <fullName evidence="2">Uncharacterized protein</fullName>
    </submittedName>
</protein>
<evidence type="ECO:0000313" key="3">
    <source>
        <dbReference type="Proteomes" id="UP000077787"/>
    </source>
</evidence>
<accession>A0A172WNE6</accession>
<reference evidence="2 3" key="1">
    <citation type="submission" date="2016-05" db="EMBL/GenBank/DDBJ databases">
        <title>Genome sequence of Pseudomonas stutzeri 273 and identification of the exopolysaccharide biosynthesis locus.</title>
        <authorList>
            <person name="Wu S."/>
            <person name="Sun C."/>
        </authorList>
    </citation>
    <scope>NUCLEOTIDE SEQUENCE [LARGE SCALE GENOMIC DNA]</scope>
    <source>
        <strain evidence="2 3">273</strain>
    </source>
</reference>
<evidence type="ECO:0000313" key="2">
    <source>
        <dbReference type="EMBL" id="ANF24927.1"/>
    </source>
</evidence>
<evidence type="ECO:0000256" key="1">
    <source>
        <dbReference type="SAM" id="MobiDB-lite"/>
    </source>
</evidence>
<organism evidence="2 3">
    <name type="scientific">Stutzerimonas stutzeri</name>
    <name type="common">Pseudomonas stutzeri</name>
    <dbReference type="NCBI Taxonomy" id="316"/>
    <lineage>
        <taxon>Bacteria</taxon>
        <taxon>Pseudomonadati</taxon>
        <taxon>Pseudomonadota</taxon>
        <taxon>Gammaproteobacteria</taxon>
        <taxon>Pseudomonadales</taxon>
        <taxon>Pseudomonadaceae</taxon>
        <taxon>Stutzerimonas</taxon>
    </lineage>
</organism>
<dbReference type="RefSeq" id="WP_045423119.1">
    <property type="nucleotide sequence ID" value="NZ_CP015641.1"/>
</dbReference>
<name>A0A172WNE6_STUST</name>
<dbReference type="AlphaFoldDB" id="A0A172WNE6"/>
<sequence>MDNRLNGKTEIWADGYSFMEMSETLLVALGIRSEEPKPSDLSSRPAEAVSSTAEKACPDVEVDR</sequence>
<dbReference type="OrthoDB" id="7018724at2"/>